<dbReference type="EMBL" id="CCXW01000004">
    <property type="protein sequence ID" value="CEG25020.1"/>
    <property type="molecule type" value="Genomic_DNA"/>
</dbReference>
<gene>
    <name evidence="3" type="ORF">BN1180_05865</name>
</gene>
<dbReference type="InterPro" id="IPR051396">
    <property type="entry name" value="Bact_Antivir_Def_Nuclease"/>
</dbReference>
<evidence type="ECO:0000313" key="3">
    <source>
        <dbReference type="EMBL" id="CEG25020.1"/>
    </source>
</evidence>
<dbReference type="PANTHER" id="PTHR43581">
    <property type="entry name" value="ATP/GTP PHOSPHATASE"/>
    <property type="match status" value="1"/>
</dbReference>
<evidence type="ECO:0000259" key="2">
    <source>
        <dbReference type="Pfam" id="PF20469"/>
    </source>
</evidence>
<sequence length="530" mass="61776">MYIKHMKIKGFKKFKDFTIDFKKHINVLIGENEAGKSTILEAIDIVLNQKVFNSTNNFEKYFNNENVNQYKQSPSIDTLPKIEIELFFSDEEDLNYEYFNGLHSSSNPVPKSGINFIYKFDENYRDLLESMYDESYYENFIPTDYYMAEWVTFAGRKYINKKSPIKNVLIDNSIRKNNLFDSYSKRIFNNNIEVADRQHLSYQFRENIQNFLNENNKQLNIKDYDFGIDENKTVLENILDLKSDGVSIQNKGKGKENLIKTEIALEVESDLILLEEPENHLSYINTRKLIQDIQNMCVEAQMIITTHNPLIVSRLDLRNTIWINKGKCHSLSSVPDETAEYFMKTDNMQLLNFILAQKVILVEGNSEYILLPQLVKNSLTYTLEEKNIEILSGGGITYKNYIELSKVVNNNLLVITDNDGDQETIDCIQELNEEFNNSGTNIYIKCSDSVNEFTFEVCLFYKNESNLKTISAIKPGTQAEYRKVPYDKNLAYMLKNKTEAALRISEEVLYKEVVVLPVYIQEGIEWLIQR</sequence>
<evidence type="ECO:0000259" key="1">
    <source>
        <dbReference type="Pfam" id="PF13175"/>
    </source>
</evidence>
<name>A0AAN2TQ82_9BACI</name>
<dbReference type="SUPFAM" id="SSF52540">
    <property type="entry name" value="P-loop containing nucleoside triphosphate hydrolases"/>
    <property type="match status" value="1"/>
</dbReference>
<dbReference type="Gene3D" id="3.40.50.300">
    <property type="entry name" value="P-loop containing nucleotide triphosphate hydrolases"/>
    <property type="match status" value="1"/>
</dbReference>
<dbReference type="Proteomes" id="UP000182110">
    <property type="component" value="Unassembled WGS sequence"/>
</dbReference>
<comment type="caution">
    <text evidence="3">The sequence shown here is derived from an EMBL/GenBank/DDBJ whole genome shotgun (WGS) entry which is preliminary data.</text>
</comment>
<dbReference type="PANTHER" id="PTHR43581:SF4">
    <property type="entry name" value="ATP_GTP PHOSPHATASE"/>
    <property type="match status" value="1"/>
</dbReference>
<dbReference type="Pfam" id="PF20469">
    <property type="entry name" value="OLD-like_TOPRIM"/>
    <property type="match status" value="1"/>
</dbReference>
<reference evidence="3 4" key="1">
    <citation type="journal article" date="2014" name="Genome Announc.">
        <title>Genome Sequence of Bacillus simplex Strain P558, Isolated from a Human Fecal Sample.</title>
        <authorList>
            <person name="Croce O."/>
            <person name="Hugon P."/>
            <person name="Lagier J.C."/>
            <person name="Bibi F."/>
            <person name="Robert C."/>
            <person name="Azhar E.I."/>
            <person name="Raoult D."/>
            <person name="Fournier P.E."/>
        </authorList>
    </citation>
    <scope>NUCLEOTIDE SEQUENCE [LARGE SCALE GENOMIC DNA]</scope>
    <source>
        <strain evidence="3 4">P558</strain>
    </source>
</reference>
<dbReference type="InterPro" id="IPR034139">
    <property type="entry name" value="TOPRIM_OLD"/>
</dbReference>
<dbReference type="CDD" id="cd00267">
    <property type="entry name" value="ABC_ATPase"/>
    <property type="match status" value="1"/>
</dbReference>
<dbReference type="InterPro" id="IPR041685">
    <property type="entry name" value="AAA_GajA/Old/RecF-like"/>
</dbReference>
<feature type="domain" description="OLD protein-like TOPRIM" evidence="2">
    <location>
        <begin position="355"/>
        <end position="419"/>
    </location>
</feature>
<dbReference type="RefSeq" id="WP_072274011.1">
    <property type="nucleotide sequence ID" value="NZ_CCXW01000004.1"/>
</dbReference>
<organism evidence="3 4">
    <name type="scientific">Peribacillus simplex</name>
    <dbReference type="NCBI Taxonomy" id="1478"/>
    <lineage>
        <taxon>Bacteria</taxon>
        <taxon>Bacillati</taxon>
        <taxon>Bacillota</taxon>
        <taxon>Bacilli</taxon>
        <taxon>Bacillales</taxon>
        <taxon>Bacillaceae</taxon>
        <taxon>Peribacillus</taxon>
    </lineage>
</organism>
<accession>A0AAN2TQ82</accession>
<feature type="domain" description="Endonuclease GajA/Old nuclease/RecF-like AAA" evidence="1">
    <location>
        <begin position="1"/>
        <end position="178"/>
    </location>
</feature>
<dbReference type="InterPro" id="IPR027417">
    <property type="entry name" value="P-loop_NTPase"/>
</dbReference>
<dbReference type="CDD" id="cd01026">
    <property type="entry name" value="TOPRIM_OLD"/>
    <property type="match status" value="1"/>
</dbReference>
<dbReference type="Pfam" id="PF13175">
    <property type="entry name" value="AAA_15"/>
    <property type="match status" value="1"/>
</dbReference>
<protein>
    <submittedName>
        <fullName evidence="3">RecF/RecN/SMC N domain protein</fullName>
    </submittedName>
</protein>
<evidence type="ECO:0000313" key="4">
    <source>
        <dbReference type="Proteomes" id="UP000182110"/>
    </source>
</evidence>
<proteinExistence type="predicted"/>
<dbReference type="AlphaFoldDB" id="A0AAN2TQ82"/>
<keyword evidence="4" id="KW-1185">Reference proteome</keyword>